<proteinExistence type="predicted"/>
<gene>
    <name evidence="4" type="ORF">M23134_07942</name>
</gene>
<dbReference type="PANTHER" id="PTHR30329:SF21">
    <property type="entry name" value="LIPOPROTEIN YIAD-RELATED"/>
    <property type="match status" value="1"/>
</dbReference>
<dbReference type="eggNOG" id="COG2885">
    <property type="taxonomic scope" value="Bacteria"/>
</dbReference>
<dbReference type="PANTHER" id="PTHR30329">
    <property type="entry name" value="STATOR ELEMENT OF FLAGELLAR MOTOR COMPLEX"/>
    <property type="match status" value="1"/>
</dbReference>
<dbReference type="CDD" id="cd07185">
    <property type="entry name" value="OmpA_C-like"/>
    <property type="match status" value="1"/>
</dbReference>
<dbReference type="InterPro" id="IPR036737">
    <property type="entry name" value="OmpA-like_sf"/>
</dbReference>
<dbReference type="GO" id="GO:0016020">
    <property type="term" value="C:membrane"/>
    <property type="evidence" value="ECO:0007669"/>
    <property type="project" value="UniProtKB-UniRule"/>
</dbReference>
<evidence type="ECO:0000259" key="3">
    <source>
        <dbReference type="PROSITE" id="PS51123"/>
    </source>
</evidence>
<dbReference type="PROSITE" id="PS51123">
    <property type="entry name" value="OMPA_2"/>
    <property type="match status" value="1"/>
</dbReference>
<organism evidence="4 5">
    <name type="scientific">Microscilla marina ATCC 23134</name>
    <dbReference type="NCBI Taxonomy" id="313606"/>
    <lineage>
        <taxon>Bacteria</taxon>
        <taxon>Pseudomonadati</taxon>
        <taxon>Bacteroidota</taxon>
        <taxon>Cytophagia</taxon>
        <taxon>Cytophagales</taxon>
        <taxon>Microscillaceae</taxon>
        <taxon>Microscilla</taxon>
    </lineage>
</organism>
<dbReference type="InterPro" id="IPR019734">
    <property type="entry name" value="TPR_rpt"/>
</dbReference>
<keyword evidence="2" id="KW-0472">Membrane</keyword>
<dbReference type="Gene3D" id="1.25.40.10">
    <property type="entry name" value="Tetratricopeptide repeat domain"/>
    <property type="match status" value="1"/>
</dbReference>
<dbReference type="AlphaFoldDB" id="A1ZLU0"/>
<protein>
    <submittedName>
        <fullName evidence="4">OmpA family protein</fullName>
    </submittedName>
</protein>
<dbReference type="Gene3D" id="3.30.1330.60">
    <property type="entry name" value="OmpA-like domain"/>
    <property type="match status" value="1"/>
</dbReference>
<dbReference type="Proteomes" id="UP000004095">
    <property type="component" value="Unassembled WGS sequence"/>
</dbReference>
<dbReference type="InterPro" id="IPR011990">
    <property type="entry name" value="TPR-like_helical_dom_sf"/>
</dbReference>
<evidence type="ECO:0000256" key="2">
    <source>
        <dbReference type="PROSITE-ProRule" id="PRU00473"/>
    </source>
</evidence>
<evidence type="ECO:0000313" key="5">
    <source>
        <dbReference type="Proteomes" id="UP000004095"/>
    </source>
</evidence>
<accession>A1ZLU0</accession>
<reference evidence="4 5" key="1">
    <citation type="submission" date="2007-01" db="EMBL/GenBank/DDBJ databases">
        <authorList>
            <person name="Haygood M."/>
            <person name="Podell S."/>
            <person name="Anderson C."/>
            <person name="Hopkinson B."/>
            <person name="Roe K."/>
            <person name="Barbeau K."/>
            <person name="Gaasterland T."/>
            <person name="Ferriera S."/>
            <person name="Johnson J."/>
            <person name="Kravitz S."/>
            <person name="Beeson K."/>
            <person name="Sutton G."/>
            <person name="Rogers Y.-H."/>
            <person name="Friedman R."/>
            <person name="Frazier M."/>
            <person name="Venter J.C."/>
        </authorList>
    </citation>
    <scope>NUCLEOTIDE SEQUENCE [LARGE SCALE GENOMIC DNA]</scope>
    <source>
        <strain evidence="4 5">ATCC 23134</strain>
    </source>
</reference>
<dbReference type="EMBL" id="AAWS01000014">
    <property type="protein sequence ID" value="EAY28844.1"/>
    <property type="molecule type" value="Genomic_DNA"/>
</dbReference>
<dbReference type="PROSITE" id="PS50005">
    <property type="entry name" value="TPR"/>
    <property type="match status" value="1"/>
</dbReference>
<evidence type="ECO:0000256" key="1">
    <source>
        <dbReference type="PROSITE-ProRule" id="PRU00339"/>
    </source>
</evidence>
<dbReference type="Pfam" id="PF00691">
    <property type="entry name" value="OmpA"/>
    <property type="match status" value="1"/>
</dbReference>
<dbReference type="SUPFAM" id="SSF48452">
    <property type="entry name" value="TPR-like"/>
    <property type="match status" value="1"/>
</dbReference>
<keyword evidence="5" id="KW-1185">Reference proteome</keyword>
<feature type="repeat" description="TPR" evidence="1">
    <location>
        <begin position="49"/>
        <end position="82"/>
    </location>
</feature>
<sequence>MDSQSIEAYFEKILQIKNQRKGLSQSELKEIALDLGMSEAEWREVQNVARGHIERGYNFLEHQNEDDAQKEFEQALLVFPDDAPALYGVAHIHERRFMAKGKAADKETALKYAHAALQTDPAHTEAARLISYLKDQKPITTWHKVRKPVFLLLVLAVLAGVVYKYQGKIKTEIDHIKEAFQARKGAQFVLHEVYFESGSTELHDARSEEELMRLVSFLKKHPKLKGEIAGHTDNTGRAAANLQISTQRAYSVYKYLTKNGVKPAQLIYRGYGATRPKFPNNNPVNRRKNRRIEFKILKVR</sequence>
<dbReference type="OrthoDB" id="611024at2"/>
<comment type="caution">
    <text evidence="4">The sequence shown here is derived from an EMBL/GenBank/DDBJ whole genome shotgun (WGS) entry which is preliminary data.</text>
</comment>
<feature type="domain" description="OmpA-like" evidence="3">
    <location>
        <begin position="182"/>
        <end position="300"/>
    </location>
</feature>
<dbReference type="InterPro" id="IPR050330">
    <property type="entry name" value="Bact_OuterMem_StrucFunc"/>
</dbReference>
<keyword evidence="1" id="KW-0802">TPR repeat</keyword>
<dbReference type="InterPro" id="IPR006665">
    <property type="entry name" value="OmpA-like"/>
</dbReference>
<dbReference type="RefSeq" id="WP_002697655.1">
    <property type="nucleotide sequence ID" value="NZ_AAWS01000014.1"/>
</dbReference>
<dbReference type="SUPFAM" id="SSF103088">
    <property type="entry name" value="OmpA-like"/>
    <property type="match status" value="1"/>
</dbReference>
<name>A1ZLU0_MICM2</name>
<evidence type="ECO:0000313" key="4">
    <source>
        <dbReference type="EMBL" id="EAY28844.1"/>
    </source>
</evidence>